<dbReference type="InterPro" id="IPR008984">
    <property type="entry name" value="SMAD_FHA_dom_sf"/>
</dbReference>
<evidence type="ECO:0000256" key="2">
    <source>
        <dbReference type="SAM" id="MobiDB-lite"/>
    </source>
</evidence>
<feature type="coiled-coil region" evidence="1">
    <location>
        <begin position="405"/>
        <end position="450"/>
    </location>
</feature>
<comment type="caution">
    <text evidence="4">The sequence shown here is derived from an EMBL/GenBank/DDBJ whole genome shotgun (WGS) entry which is preliminary data.</text>
</comment>
<dbReference type="CDD" id="cd00060">
    <property type="entry name" value="FHA"/>
    <property type="match status" value="1"/>
</dbReference>
<protein>
    <recommendedName>
        <fullName evidence="3">FHA domain-containing protein</fullName>
    </recommendedName>
</protein>
<organism evidence="4 5">
    <name type="scientific">Mycena pura</name>
    <dbReference type="NCBI Taxonomy" id="153505"/>
    <lineage>
        <taxon>Eukaryota</taxon>
        <taxon>Fungi</taxon>
        <taxon>Dikarya</taxon>
        <taxon>Basidiomycota</taxon>
        <taxon>Agaricomycotina</taxon>
        <taxon>Agaricomycetes</taxon>
        <taxon>Agaricomycetidae</taxon>
        <taxon>Agaricales</taxon>
        <taxon>Marasmiineae</taxon>
        <taxon>Mycenaceae</taxon>
        <taxon>Mycena</taxon>
    </lineage>
</organism>
<gene>
    <name evidence="4" type="ORF">GGX14DRAFT_425871</name>
</gene>
<feature type="compositionally biased region" description="Polar residues" evidence="2">
    <location>
        <begin position="231"/>
        <end position="241"/>
    </location>
</feature>
<dbReference type="PROSITE" id="PS50006">
    <property type="entry name" value="FHA_DOMAIN"/>
    <property type="match status" value="1"/>
</dbReference>
<feature type="region of interest" description="Disordered" evidence="2">
    <location>
        <begin position="281"/>
        <end position="325"/>
    </location>
</feature>
<evidence type="ECO:0000313" key="4">
    <source>
        <dbReference type="EMBL" id="KAJ7224478.1"/>
    </source>
</evidence>
<feature type="compositionally biased region" description="Acidic residues" evidence="2">
    <location>
        <begin position="281"/>
        <end position="295"/>
    </location>
</feature>
<dbReference type="EMBL" id="JARJCW010000005">
    <property type="protein sequence ID" value="KAJ7224478.1"/>
    <property type="molecule type" value="Genomic_DNA"/>
</dbReference>
<dbReference type="Gene3D" id="2.60.200.20">
    <property type="match status" value="1"/>
</dbReference>
<name>A0AAD6YNL1_9AGAR</name>
<accession>A0AAD6YNL1</accession>
<dbReference type="SUPFAM" id="SSF49879">
    <property type="entry name" value="SMAD/FHA domain"/>
    <property type="match status" value="1"/>
</dbReference>
<dbReference type="Proteomes" id="UP001219525">
    <property type="component" value="Unassembled WGS sequence"/>
</dbReference>
<dbReference type="InterPro" id="IPR000253">
    <property type="entry name" value="FHA_dom"/>
</dbReference>
<keyword evidence="5" id="KW-1185">Reference proteome</keyword>
<evidence type="ECO:0000313" key="5">
    <source>
        <dbReference type="Proteomes" id="UP001219525"/>
    </source>
</evidence>
<dbReference type="Pfam" id="PF00498">
    <property type="entry name" value="FHA"/>
    <property type="match status" value="1"/>
</dbReference>
<proteinExistence type="predicted"/>
<sequence>MADDDSIQYLGTRPSALRFPGPSLPLFSSLVRPVTGVALHILKTDAEPGYSLTFRKAEEPMVQIGRRPGSPRDSGKSESSKAFFSCPVVSRQHAKLIFSDSGQVYIIDTNSHHGTHVRKKNEIIPKKLKPETPTLVDDGDVVTFGKAVGADKGIVRPIAARVELLYGALPPIRPLVVPGGLVRTDQSPFGPFSGRYGVHASSDASSDSADEHESQDSDIEVSGPSRPPWQDNGSDSASSPQKLECLPAYSPIGLSDFFSPEPQDELRPEFYNFGFNYDEESFEEESFEDDDDNSDNSDNSHYSRSTSPMDLASSPEPSTTSVKENIVTASEPVIIGAWPHSRFSSPSPAFLPAPIVTAVTAPVKEIAPAPEPPLQAVDPVEDESENAVIVAEISDPSKTTESTENAELKASLTTLKAEVAKLQTHRRKYKQRFNDNIKVMTDKFSDLEERTTEVHDLYNFLSDKVEENVDACQQAQAQLDVLQLDLFQSRITDAPDAPQVKSLPQTEDAKQLKDLIAGMLHCPCP</sequence>
<feature type="region of interest" description="Disordered" evidence="2">
    <location>
        <begin position="193"/>
        <end position="242"/>
    </location>
</feature>
<evidence type="ECO:0000259" key="3">
    <source>
        <dbReference type="PROSITE" id="PS50006"/>
    </source>
</evidence>
<dbReference type="AlphaFoldDB" id="A0AAD6YNL1"/>
<reference evidence="4" key="1">
    <citation type="submission" date="2023-03" db="EMBL/GenBank/DDBJ databases">
        <title>Massive genome expansion in bonnet fungi (Mycena s.s.) driven by repeated elements and novel gene families across ecological guilds.</title>
        <authorList>
            <consortium name="Lawrence Berkeley National Laboratory"/>
            <person name="Harder C.B."/>
            <person name="Miyauchi S."/>
            <person name="Viragh M."/>
            <person name="Kuo A."/>
            <person name="Thoen E."/>
            <person name="Andreopoulos B."/>
            <person name="Lu D."/>
            <person name="Skrede I."/>
            <person name="Drula E."/>
            <person name="Henrissat B."/>
            <person name="Morin E."/>
            <person name="Kohler A."/>
            <person name="Barry K."/>
            <person name="LaButti K."/>
            <person name="Morin E."/>
            <person name="Salamov A."/>
            <person name="Lipzen A."/>
            <person name="Mereny Z."/>
            <person name="Hegedus B."/>
            <person name="Baldrian P."/>
            <person name="Stursova M."/>
            <person name="Weitz H."/>
            <person name="Taylor A."/>
            <person name="Grigoriev I.V."/>
            <person name="Nagy L.G."/>
            <person name="Martin F."/>
            <person name="Kauserud H."/>
        </authorList>
    </citation>
    <scope>NUCLEOTIDE SEQUENCE</scope>
    <source>
        <strain evidence="4">9144</strain>
    </source>
</reference>
<evidence type="ECO:0000256" key="1">
    <source>
        <dbReference type="SAM" id="Coils"/>
    </source>
</evidence>
<keyword evidence="1" id="KW-0175">Coiled coil</keyword>
<feature type="domain" description="FHA" evidence="3">
    <location>
        <begin position="62"/>
        <end position="122"/>
    </location>
</feature>